<keyword evidence="1" id="KW-0812">Transmembrane</keyword>
<dbReference type="SUPFAM" id="SSF74748">
    <property type="entry name" value="Variable surface antigen VlsE"/>
    <property type="match status" value="1"/>
</dbReference>
<feature type="non-terminal residue" evidence="2">
    <location>
        <position position="1"/>
    </location>
</feature>
<geneLocation type="plasmid" evidence="2">
    <name>unnamed</name>
</geneLocation>
<evidence type="ECO:0000313" key="2">
    <source>
        <dbReference type="EMBL" id="AHH04412.1"/>
    </source>
</evidence>
<protein>
    <submittedName>
        <fullName evidence="2">Variable outer membrane protein</fullName>
    </submittedName>
</protein>
<proteinExistence type="predicted"/>
<name>W5SBU8_9SPIR</name>
<feature type="transmembrane region" description="Helical" evidence="1">
    <location>
        <begin position="35"/>
        <end position="57"/>
    </location>
</feature>
<organism evidence="2">
    <name type="scientific">Borrelia nietonii YOR</name>
    <dbReference type="NCBI Taxonomy" id="1293576"/>
    <lineage>
        <taxon>Bacteria</taxon>
        <taxon>Pseudomonadati</taxon>
        <taxon>Spirochaetota</taxon>
        <taxon>Spirochaetia</taxon>
        <taxon>Spirochaetales</taxon>
        <taxon>Borreliaceae</taxon>
        <taxon>Borrelia</taxon>
        <taxon>Borrelia nietonii</taxon>
    </lineage>
</organism>
<evidence type="ECO:0000256" key="1">
    <source>
        <dbReference type="SAM" id="Phobius"/>
    </source>
</evidence>
<gene>
    <name evidence="2" type="ORF">BHY_1462</name>
</gene>
<reference evidence="2" key="1">
    <citation type="submission" date="2013-02" db="EMBL/GenBank/DDBJ databases">
        <title>Comparative genomics of Borrelia species.</title>
        <authorList>
            <person name="Schwan T.G."/>
            <person name="Raffel S.J."/>
            <person name="Porcella S.F."/>
        </authorList>
    </citation>
    <scope>NUCLEOTIDE SEQUENCE</scope>
    <source>
        <strain evidence="2">YOR</strain>
        <plasmid evidence="2">unnamed</plasmid>
    </source>
</reference>
<dbReference type="HOGENOM" id="CLU_2927824_0_0_12"/>
<sequence length="60" mass="6403">CNSGGVAEDPKHVYLTSIANLGKGFLDVFVTFGDMVAGASLRLILRKVILVSISLILKKL</sequence>
<keyword evidence="1" id="KW-1133">Transmembrane helix</keyword>
<accession>W5SBU8</accession>
<dbReference type="AlphaFoldDB" id="W5SBU8"/>
<dbReference type="EMBL" id="CP004186">
    <property type="protein sequence ID" value="AHH04412.1"/>
    <property type="molecule type" value="Genomic_DNA"/>
</dbReference>
<keyword evidence="1" id="KW-0472">Membrane</keyword>
<keyword evidence="2" id="KW-0614">Plasmid</keyword>